<comment type="caution">
    <text evidence="9">The sequence shown here is derived from an EMBL/GenBank/DDBJ whole genome shotgun (WGS) entry which is preliminary data.</text>
</comment>
<comment type="similarity">
    <text evidence="3 8">Belongs to the methylenetetrahydrofolate reductase family.</text>
</comment>
<evidence type="ECO:0000256" key="3">
    <source>
        <dbReference type="ARBA" id="ARBA00006743"/>
    </source>
</evidence>
<name>A0A7Y9DNS9_9ACTN</name>
<dbReference type="EMBL" id="JACCBB010000001">
    <property type="protein sequence ID" value="NYD24027.1"/>
    <property type="molecule type" value="Genomic_DNA"/>
</dbReference>
<keyword evidence="4 8" id="KW-0285">Flavoprotein</keyword>
<dbReference type="GO" id="GO:0071949">
    <property type="term" value="F:FAD binding"/>
    <property type="evidence" value="ECO:0007669"/>
    <property type="project" value="TreeGrafter"/>
</dbReference>
<dbReference type="SUPFAM" id="SSF51730">
    <property type="entry name" value="FAD-linked oxidoreductase"/>
    <property type="match status" value="1"/>
</dbReference>
<sequence>MTLVEDLRAARRRFSVEFSPAHDEATAARQWRAVERLGALGPVFASVTYGAGGGDRAGTVELASRTARETPLRPVAHLTAVGQSAAQLAAVVDELVEGGVRDVLALRGDPHGDPRAPWEPHPEGLAHADQLVRLALARGVEGVGVAAFPLGHPESPDADTDLRHLLGKFAAGAGFAIAQLTYDVEDFLRLRDRLAAAGCDAPLVPGLLPVTSPRVLEVTRRLTDGHEPSWLNQRLAPLLDDRGAFREEGMRVAVEDGRRLLAEGVEVLHLYSLNAASNVEALVGELGLADAREGTCRTPVVP</sequence>
<dbReference type="GO" id="GO:0106312">
    <property type="term" value="F:methylenetetrahydrofolate reductase (NADH) activity"/>
    <property type="evidence" value="ECO:0007669"/>
    <property type="project" value="UniProtKB-EC"/>
</dbReference>
<dbReference type="RefSeq" id="WP_179754158.1">
    <property type="nucleotide sequence ID" value="NZ_BAAAGN010000003.1"/>
</dbReference>
<dbReference type="Pfam" id="PF02219">
    <property type="entry name" value="MTHFR"/>
    <property type="match status" value="1"/>
</dbReference>
<comment type="pathway">
    <text evidence="2 8">One-carbon metabolism; tetrahydrofolate interconversion.</text>
</comment>
<keyword evidence="10" id="KW-1185">Reference proteome</keyword>
<comment type="cofactor">
    <cofactor evidence="1 8">
        <name>FAD</name>
        <dbReference type="ChEBI" id="CHEBI:57692"/>
    </cofactor>
</comment>
<dbReference type="GO" id="GO:0035999">
    <property type="term" value="P:tetrahydrofolate interconversion"/>
    <property type="evidence" value="ECO:0007669"/>
    <property type="project" value="UniProtKB-UniPathway"/>
</dbReference>
<dbReference type="GO" id="GO:0005829">
    <property type="term" value="C:cytosol"/>
    <property type="evidence" value="ECO:0007669"/>
    <property type="project" value="TreeGrafter"/>
</dbReference>
<evidence type="ECO:0000256" key="8">
    <source>
        <dbReference type="RuleBase" id="RU003862"/>
    </source>
</evidence>
<keyword evidence="6 8" id="KW-0560">Oxidoreductase</keyword>
<reference evidence="9 10" key="1">
    <citation type="submission" date="2020-07" db="EMBL/GenBank/DDBJ databases">
        <title>Sequencing the genomes of 1000 actinobacteria strains.</title>
        <authorList>
            <person name="Klenk H.-P."/>
        </authorList>
    </citation>
    <scope>NUCLEOTIDE SEQUENCE [LARGE SCALE GENOMIC DNA]</scope>
    <source>
        <strain evidence="9 10">DSM 7487</strain>
    </source>
</reference>
<dbReference type="CDD" id="cd00537">
    <property type="entry name" value="MTHFR"/>
    <property type="match status" value="1"/>
</dbReference>
<evidence type="ECO:0000313" key="9">
    <source>
        <dbReference type="EMBL" id="NYD24027.1"/>
    </source>
</evidence>
<evidence type="ECO:0000256" key="4">
    <source>
        <dbReference type="ARBA" id="ARBA00022630"/>
    </source>
</evidence>
<evidence type="ECO:0000256" key="2">
    <source>
        <dbReference type="ARBA" id="ARBA00004777"/>
    </source>
</evidence>
<dbReference type="PANTHER" id="PTHR45754:SF3">
    <property type="entry name" value="METHYLENETETRAHYDROFOLATE REDUCTASE (NADPH)"/>
    <property type="match status" value="1"/>
</dbReference>
<dbReference type="UniPathway" id="UPA00193"/>
<dbReference type="GO" id="GO:0009086">
    <property type="term" value="P:methionine biosynthetic process"/>
    <property type="evidence" value="ECO:0007669"/>
    <property type="project" value="TreeGrafter"/>
</dbReference>
<dbReference type="InterPro" id="IPR029041">
    <property type="entry name" value="FAD-linked_oxidoreductase-like"/>
</dbReference>
<dbReference type="Gene3D" id="3.20.20.220">
    <property type="match status" value="1"/>
</dbReference>
<dbReference type="PANTHER" id="PTHR45754">
    <property type="entry name" value="METHYLENETETRAHYDROFOLATE REDUCTASE"/>
    <property type="match status" value="1"/>
</dbReference>
<evidence type="ECO:0000256" key="1">
    <source>
        <dbReference type="ARBA" id="ARBA00001974"/>
    </source>
</evidence>
<evidence type="ECO:0000256" key="7">
    <source>
        <dbReference type="ARBA" id="ARBA00048628"/>
    </source>
</evidence>
<evidence type="ECO:0000256" key="5">
    <source>
        <dbReference type="ARBA" id="ARBA00022827"/>
    </source>
</evidence>
<evidence type="ECO:0000313" key="10">
    <source>
        <dbReference type="Proteomes" id="UP000521922"/>
    </source>
</evidence>
<gene>
    <name evidence="9" type="ORF">BJ968_003567</name>
</gene>
<accession>A0A7Y9DNS9</accession>
<dbReference type="AlphaFoldDB" id="A0A7Y9DNS9"/>
<organism evidence="9 10">
    <name type="scientific">Kineococcus aurantiacus</name>
    <dbReference type="NCBI Taxonomy" id="37633"/>
    <lineage>
        <taxon>Bacteria</taxon>
        <taxon>Bacillati</taxon>
        <taxon>Actinomycetota</taxon>
        <taxon>Actinomycetes</taxon>
        <taxon>Kineosporiales</taxon>
        <taxon>Kineosporiaceae</taxon>
        <taxon>Kineococcus</taxon>
    </lineage>
</organism>
<evidence type="ECO:0000256" key="6">
    <source>
        <dbReference type="ARBA" id="ARBA00023002"/>
    </source>
</evidence>
<keyword evidence="5 8" id="KW-0274">FAD</keyword>
<comment type="catalytic activity">
    <reaction evidence="7">
        <text>(6S)-5-methyl-5,6,7,8-tetrahydrofolate + NAD(+) = (6R)-5,10-methylene-5,6,7,8-tetrahydrofolate + NADH + H(+)</text>
        <dbReference type="Rhea" id="RHEA:19821"/>
        <dbReference type="ChEBI" id="CHEBI:15378"/>
        <dbReference type="ChEBI" id="CHEBI:15636"/>
        <dbReference type="ChEBI" id="CHEBI:18608"/>
        <dbReference type="ChEBI" id="CHEBI:57540"/>
        <dbReference type="ChEBI" id="CHEBI:57945"/>
        <dbReference type="EC" id="1.5.1.54"/>
    </reaction>
    <physiologicalReaction direction="right-to-left" evidence="7">
        <dbReference type="Rhea" id="RHEA:19823"/>
    </physiologicalReaction>
</comment>
<dbReference type="Proteomes" id="UP000521922">
    <property type="component" value="Unassembled WGS sequence"/>
</dbReference>
<protein>
    <recommendedName>
        <fullName evidence="8">Methylenetetrahydrofolate reductase</fullName>
    </recommendedName>
</protein>
<proteinExistence type="inferred from homology"/>
<dbReference type="InterPro" id="IPR003171">
    <property type="entry name" value="Mehydrof_redctse-like"/>
</dbReference>